<gene>
    <name evidence="1" type="ORF">MKW94_021142</name>
</gene>
<dbReference type="Proteomes" id="UP001177140">
    <property type="component" value="Unassembled WGS sequence"/>
</dbReference>
<dbReference type="EMBL" id="JAJJMA010154930">
    <property type="protein sequence ID" value="MCL7035259.1"/>
    <property type="molecule type" value="Genomic_DNA"/>
</dbReference>
<sequence length="105" mass="12354">MEDHHHLSGLWTNQKHVQFLSWMEDSFVRTMLEQRDQNNNNSRTHQLLPLDRLLADVSESTRDLKRHRKITTTNKYSVVDADPNTATSAREEEMTCLSLRPYDLS</sequence>
<keyword evidence="2" id="KW-1185">Reference proteome</keyword>
<evidence type="ECO:0000313" key="2">
    <source>
        <dbReference type="Proteomes" id="UP001177140"/>
    </source>
</evidence>
<organism evidence="1 2">
    <name type="scientific">Papaver nudicaule</name>
    <name type="common">Iceland poppy</name>
    <dbReference type="NCBI Taxonomy" id="74823"/>
    <lineage>
        <taxon>Eukaryota</taxon>
        <taxon>Viridiplantae</taxon>
        <taxon>Streptophyta</taxon>
        <taxon>Embryophyta</taxon>
        <taxon>Tracheophyta</taxon>
        <taxon>Spermatophyta</taxon>
        <taxon>Magnoliopsida</taxon>
        <taxon>Ranunculales</taxon>
        <taxon>Papaveraceae</taxon>
        <taxon>Papaveroideae</taxon>
        <taxon>Papaver</taxon>
    </lineage>
</organism>
<dbReference type="AlphaFoldDB" id="A0AA41S996"/>
<comment type="caution">
    <text evidence="1">The sequence shown here is derived from an EMBL/GenBank/DDBJ whole genome shotgun (WGS) entry which is preliminary data.</text>
</comment>
<name>A0AA41S996_PAPNU</name>
<reference evidence="1" key="1">
    <citation type="submission" date="2022-03" db="EMBL/GenBank/DDBJ databases">
        <title>A functionally conserved STORR gene fusion in Papaver species that diverged 16.8 million years ago.</title>
        <authorList>
            <person name="Catania T."/>
        </authorList>
    </citation>
    <scope>NUCLEOTIDE SEQUENCE</scope>
    <source>
        <strain evidence="1">S-191538</strain>
    </source>
</reference>
<proteinExistence type="predicted"/>
<evidence type="ECO:0000313" key="1">
    <source>
        <dbReference type="EMBL" id="MCL7035259.1"/>
    </source>
</evidence>
<protein>
    <submittedName>
        <fullName evidence="1">Uncharacterized protein</fullName>
    </submittedName>
</protein>
<feature type="non-terminal residue" evidence="1">
    <location>
        <position position="1"/>
    </location>
</feature>
<accession>A0AA41S996</accession>